<proteinExistence type="predicted"/>
<gene>
    <name evidence="2" type="ORF">Purlil1_283</name>
</gene>
<evidence type="ECO:0000313" key="2">
    <source>
        <dbReference type="EMBL" id="KAK4095487.1"/>
    </source>
</evidence>
<accession>A0ABR0CH85</accession>
<dbReference type="EMBL" id="JAWRVI010000001">
    <property type="protein sequence ID" value="KAK4095487.1"/>
    <property type="molecule type" value="Genomic_DNA"/>
</dbReference>
<name>A0ABR0CH85_PURLI</name>
<organism evidence="2 3">
    <name type="scientific">Purpureocillium lilacinum</name>
    <name type="common">Paecilomyces lilacinus</name>
    <dbReference type="NCBI Taxonomy" id="33203"/>
    <lineage>
        <taxon>Eukaryota</taxon>
        <taxon>Fungi</taxon>
        <taxon>Dikarya</taxon>
        <taxon>Ascomycota</taxon>
        <taxon>Pezizomycotina</taxon>
        <taxon>Sordariomycetes</taxon>
        <taxon>Hypocreomycetidae</taxon>
        <taxon>Hypocreales</taxon>
        <taxon>Ophiocordycipitaceae</taxon>
        <taxon>Purpureocillium</taxon>
    </lineage>
</organism>
<sequence>MTSNLDVRFPVVGRSQTNVGARVIRGGAERSTRLGLLTSFRSMAREPRQAPEALKAASSFINSWTFAFAASHCELSPSGPIWSCQLMAARTTESRDAQSENSAGRGNVEMPLFIPLEGILPEQPYKVRLLRTSNADKTMRLTSSRNLLAGSCLPKPELPLPLPLRAPKRHDPVLPVPAKVLVMEAFPMPYKIRSRGSDFGYSEGSGGGPSTCPATRGIPLPRVSPSAPAPAPTLAPFQASAALTNNLIVHMLGVGSASRLLHDLVQLVALVPTSYRRPNTPLASETALNSMRLVD</sequence>
<evidence type="ECO:0000313" key="3">
    <source>
        <dbReference type="Proteomes" id="UP001287286"/>
    </source>
</evidence>
<dbReference type="Proteomes" id="UP001287286">
    <property type="component" value="Unassembled WGS sequence"/>
</dbReference>
<feature type="region of interest" description="Disordered" evidence="1">
    <location>
        <begin position="201"/>
        <end position="231"/>
    </location>
</feature>
<protein>
    <submittedName>
        <fullName evidence="2">Uncharacterized protein</fullName>
    </submittedName>
</protein>
<comment type="caution">
    <text evidence="2">The sequence shown here is derived from an EMBL/GenBank/DDBJ whole genome shotgun (WGS) entry which is preliminary data.</text>
</comment>
<reference evidence="2 3" key="1">
    <citation type="journal article" date="2024" name="Microbiol. Resour. Announc.">
        <title>Genome annotations for the ascomycete fungi Trichoderma harzianum, Trichoderma aggressivum, and Purpureocillium lilacinum.</title>
        <authorList>
            <person name="Beijen E.P.W."/>
            <person name="Ohm R.A."/>
        </authorList>
    </citation>
    <scope>NUCLEOTIDE SEQUENCE [LARGE SCALE GENOMIC DNA]</scope>
    <source>
        <strain evidence="2 3">CBS 150709</strain>
    </source>
</reference>
<evidence type="ECO:0000256" key="1">
    <source>
        <dbReference type="SAM" id="MobiDB-lite"/>
    </source>
</evidence>
<keyword evidence="3" id="KW-1185">Reference proteome</keyword>